<protein>
    <recommendedName>
        <fullName evidence="2">IMD domain-containing protein</fullName>
    </recommendedName>
</protein>
<evidence type="ECO:0000313" key="4">
    <source>
        <dbReference type="Proteomes" id="UP000247702"/>
    </source>
</evidence>
<keyword evidence="4" id="KW-1185">Reference proteome</keyword>
<dbReference type="GO" id="GO:0007009">
    <property type="term" value="P:plasma membrane organization"/>
    <property type="evidence" value="ECO:0007669"/>
    <property type="project" value="InterPro"/>
</dbReference>
<gene>
    <name evidence="3" type="ORF">RclHR1_16000004</name>
</gene>
<dbReference type="EMBL" id="BEXD01000670">
    <property type="protein sequence ID" value="GBB89362.1"/>
    <property type="molecule type" value="Genomic_DNA"/>
</dbReference>
<feature type="domain" description="IMD" evidence="2">
    <location>
        <begin position="8"/>
        <end position="93"/>
    </location>
</feature>
<dbReference type="Pfam" id="PF08397">
    <property type="entry name" value="IMD"/>
    <property type="match status" value="1"/>
</dbReference>
<comment type="caution">
    <text evidence="3">The sequence shown here is derived from an EMBL/GenBank/DDBJ whole genome shotgun (WGS) entry which is preliminary data.</text>
</comment>
<dbReference type="InterPro" id="IPR013606">
    <property type="entry name" value="I-BAR_dom"/>
</dbReference>
<feature type="transmembrane region" description="Helical" evidence="1">
    <location>
        <begin position="102"/>
        <end position="122"/>
    </location>
</feature>
<reference evidence="3 4" key="1">
    <citation type="submission" date="2017-11" db="EMBL/GenBank/DDBJ databases">
        <title>The genome of Rhizophagus clarus HR1 reveals common genetic basis of auxotrophy among arbuscular mycorrhizal fungi.</title>
        <authorList>
            <person name="Kobayashi Y."/>
        </authorList>
    </citation>
    <scope>NUCLEOTIDE SEQUENCE [LARGE SCALE GENOMIC DNA]</scope>
    <source>
        <strain evidence="3 4">HR1</strain>
    </source>
</reference>
<name>A0A2Z6QKT8_9GLOM</name>
<keyword evidence="1" id="KW-0472">Membrane</keyword>
<organism evidence="3 4">
    <name type="scientific">Rhizophagus clarus</name>
    <dbReference type="NCBI Taxonomy" id="94130"/>
    <lineage>
        <taxon>Eukaryota</taxon>
        <taxon>Fungi</taxon>
        <taxon>Fungi incertae sedis</taxon>
        <taxon>Mucoromycota</taxon>
        <taxon>Glomeromycotina</taxon>
        <taxon>Glomeromycetes</taxon>
        <taxon>Glomerales</taxon>
        <taxon>Glomeraceae</taxon>
        <taxon>Rhizophagus</taxon>
    </lineage>
</organism>
<keyword evidence="1" id="KW-0812">Transmembrane</keyword>
<evidence type="ECO:0000256" key="1">
    <source>
        <dbReference type="SAM" id="Phobius"/>
    </source>
</evidence>
<sequence length="154" mass="18532">MADDQFFDLINEIESDTYNNNLFEHSLREHYENLYSEYKNKCDELAKCESDYFKLSTNYQKVKNDSIKYSYDNIELQILVSELEKKLEYYECEKCNFNNRRINIILICQVFILILFIIMLIIRGHFVINSSAYQNNSYMYLLFGWDLSNEGILI</sequence>
<dbReference type="AlphaFoldDB" id="A0A2Z6QKT8"/>
<evidence type="ECO:0000313" key="3">
    <source>
        <dbReference type="EMBL" id="GBB89362.1"/>
    </source>
</evidence>
<evidence type="ECO:0000259" key="2">
    <source>
        <dbReference type="Pfam" id="PF08397"/>
    </source>
</evidence>
<accession>A0A2Z6QKT8</accession>
<keyword evidence="1" id="KW-1133">Transmembrane helix</keyword>
<proteinExistence type="predicted"/>
<dbReference type="Proteomes" id="UP000247702">
    <property type="component" value="Unassembled WGS sequence"/>
</dbReference>